<evidence type="ECO:0000313" key="2">
    <source>
        <dbReference type="EMBL" id="CAI9291656.1"/>
    </source>
</evidence>
<gene>
    <name evidence="2" type="ORF">LSALG_LOCUS30780</name>
</gene>
<sequence length="242" mass="27507">MAVLSKSPSTADQTPSSGLLGIKANQNLILDLDPSKYEAFLHPLIYCLRHSPVSCVADVNAHLHNIIETHDSLLTVFVHRHLAEKLKPIFSMLDQTEGVSESFTIPKQGGELLASKGKEKLVDDEDEEEEEYENEKLTRKSRDAKIDENLRVTREDKERENAVHEAEETLKTEKTLFPLWSMEHILSEAIDNPRVYWLEHVVSFEFENSQNSQLGLPITLKAFQFCCFDKIVNVPLSENGAY</sequence>
<accession>A0AA36ECR6</accession>
<dbReference type="Proteomes" id="UP001177003">
    <property type="component" value="Chromosome 6"/>
</dbReference>
<keyword evidence="3" id="KW-1185">Reference proteome</keyword>
<feature type="region of interest" description="Disordered" evidence="1">
    <location>
        <begin position="115"/>
        <end position="137"/>
    </location>
</feature>
<organism evidence="2 3">
    <name type="scientific">Lactuca saligna</name>
    <name type="common">Willowleaf lettuce</name>
    <dbReference type="NCBI Taxonomy" id="75948"/>
    <lineage>
        <taxon>Eukaryota</taxon>
        <taxon>Viridiplantae</taxon>
        <taxon>Streptophyta</taxon>
        <taxon>Embryophyta</taxon>
        <taxon>Tracheophyta</taxon>
        <taxon>Spermatophyta</taxon>
        <taxon>Magnoliopsida</taxon>
        <taxon>eudicotyledons</taxon>
        <taxon>Gunneridae</taxon>
        <taxon>Pentapetalae</taxon>
        <taxon>asterids</taxon>
        <taxon>campanulids</taxon>
        <taxon>Asterales</taxon>
        <taxon>Asteraceae</taxon>
        <taxon>Cichorioideae</taxon>
        <taxon>Cichorieae</taxon>
        <taxon>Lactucinae</taxon>
        <taxon>Lactuca</taxon>
    </lineage>
</organism>
<name>A0AA36ECR6_LACSI</name>
<dbReference type="AlphaFoldDB" id="A0AA36ECR6"/>
<proteinExistence type="predicted"/>
<evidence type="ECO:0000256" key="1">
    <source>
        <dbReference type="SAM" id="MobiDB-lite"/>
    </source>
</evidence>
<feature type="compositionally biased region" description="Acidic residues" evidence="1">
    <location>
        <begin position="122"/>
        <end position="133"/>
    </location>
</feature>
<dbReference type="EMBL" id="OX465082">
    <property type="protein sequence ID" value="CAI9291656.1"/>
    <property type="molecule type" value="Genomic_DNA"/>
</dbReference>
<evidence type="ECO:0000313" key="3">
    <source>
        <dbReference type="Proteomes" id="UP001177003"/>
    </source>
</evidence>
<reference evidence="2" key="1">
    <citation type="submission" date="2023-04" db="EMBL/GenBank/DDBJ databases">
        <authorList>
            <person name="Vijverberg K."/>
            <person name="Xiong W."/>
            <person name="Schranz E."/>
        </authorList>
    </citation>
    <scope>NUCLEOTIDE SEQUENCE</scope>
</reference>
<protein>
    <submittedName>
        <fullName evidence="2">Uncharacterized protein</fullName>
    </submittedName>
</protein>